<accession>A0ABR9PL18</accession>
<evidence type="ECO:0000256" key="1">
    <source>
        <dbReference type="ARBA" id="ARBA00023002"/>
    </source>
</evidence>
<dbReference type="InterPro" id="IPR028939">
    <property type="entry name" value="P5C_Rdtase_cat_N"/>
</dbReference>
<dbReference type="InterPro" id="IPR036291">
    <property type="entry name" value="NAD(P)-bd_dom_sf"/>
</dbReference>
<evidence type="ECO:0000313" key="3">
    <source>
        <dbReference type="EMBL" id="MBE4748618.1"/>
    </source>
</evidence>
<organism evidence="3 4">
    <name type="scientific">Corallococcus soli</name>
    <dbReference type="NCBI Taxonomy" id="2710757"/>
    <lineage>
        <taxon>Bacteria</taxon>
        <taxon>Pseudomonadati</taxon>
        <taxon>Myxococcota</taxon>
        <taxon>Myxococcia</taxon>
        <taxon>Myxococcales</taxon>
        <taxon>Cystobacterineae</taxon>
        <taxon>Myxococcaceae</taxon>
        <taxon>Corallococcus</taxon>
    </lineage>
</organism>
<dbReference type="PANTHER" id="PTHR14239:SF10">
    <property type="entry name" value="REDUCTASE"/>
    <property type="match status" value="1"/>
</dbReference>
<evidence type="ECO:0000313" key="4">
    <source>
        <dbReference type="Proteomes" id="UP001516472"/>
    </source>
</evidence>
<dbReference type="RefSeq" id="WP_193347996.1">
    <property type="nucleotide sequence ID" value="NZ_CBCSIP010000091.1"/>
</dbReference>
<evidence type="ECO:0000259" key="2">
    <source>
        <dbReference type="Pfam" id="PF03807"/>
    </source>
</evidence>
<dbReference type="SUPFAM" id="SSF51735">
    <property type="entry name" value="NAD(P)-binding Rossmann-fold domains"/>
    <property type="match status" value="1"/>
</dbReference>
<dbReference type="InterPro" id="IPR051267">
    <property type="entry name" value="STEAP_metalloreductase"/>
</dbReference>
<gene>
    <name evidence="3" type="ORF">G4177_10635</name>
</gene>
<dbReference type="EMBL" id="JAAIYO010000002">
    <property type="protein sequence ID" value="MBE4748618.1"/>
    <property type="molecule type" value="Genomic_DNA"/>
</dbReference>
<dbReference type="Gene3D" id="3.40.50.720">
    <property type="entry name" value="NAD(P)-binding Rossmann-like Domain"/>
    <property type="match status" value="1"/>
</dbReference>
<reference evidence="3 4" key="1">
    <citation type="submission" date="2020-02" db="EMBL/GenBank/DDBJ databases">
        <authorList>
            <person name="Babadi Z.K."/>
            <person name="Risdian C."/>
            <person name="Ebrahimipour G.H."/>
            <person name="Wink J."/>
        </authorList>
    </citation>
    <scope>NUCLEOTIDE SEQUENCE [LARGE SCALE GENOMIC DNA]</scope>
    <source>
        <strain evidence="3 4">ZKHCc1 1396</strain>
    </source>
</reference>
<dbReference type="PANTHER" id="PTHR14239">
    <property type="entry name" value="DUDULIN-RELATED"/>
    <property type="match status" value="1"/>
</dbReference>
<sequence>MKIGIIGAGFIGGTLARHWVKLGHEVVIANSRGPETLRDLAAETGAKAVTLTDAVKGVEVVVVSIPEKAIRDLPKDLFANVPKEVVVIDTGNYYPARDGDIAEINGGMLESEWVAKQLGRPVIKAFNNIYFKSLLEKAAPRGTPGRISLSVAGEPPEARAKVLQLVDELGFDPVDAGGLADSWRQQPGTPCYCHDFDAARMKQALAEADRARIPKYREAADESVKQFFASQQKG</sequence>
<keyword evidence="1" id="KW-0560">Oxidoreductase</keyword>
<dbReference type="Proteomes" id="UP001516472">
    <property type="component" value="Unassembled WGS sequence"/>
</dbReference>
<name>A0ABR9PL18_9BACT</name>
<proteinExistence type="predicted"/>
<dbReference type="Pfam" id="PF03807">
    <property type="entry name" value="F420_oxidored"/>
    <property type="match status" value="1"/>
</dbReference>
<keyword evidence="4" id="KW-1185">Reference proteome</keyword>
<comment type="caution">
    <text evidence="3">The sequence shown here is derived from an EMBL/GenBank/DDBJ whole genome shotgun (WGS) entry which is preliminary data.</text>
</comment>
<protein>
    <submittedName>
        <fullName evidence="3">NAD(P)-binding domain-containing protein</fullName>
    </submittedName>
</protein>
<feature type="domain" description="Pyrroline-5-carboxylate reductase catalytic N-terminal" evidence="2">
    <location>
        <begin position="2"/>
        <end position="93"/>
    </location>
</feature>